<comment type="caution">
    <text evidence="2">The sequence shown here is derived from an EMBL/GenBank/DDBJ whole genome shotgun (WGS) entry which is preliminary data.</text>
</comment>
<dbReference type="Pfam" id="PF00550">
    <property type="entry name" value="PP-binding"/>
    <property type="match status" value="1"/>
</dbReference>
<keyword evidence="3" id="KW-1185">Reference proteome</keyword>
<sequence length="76" mass="8206">MFEQLKDILARKLHVPADSITMEATPQDIELDSLAVVELSLVLDKELGIRISDDEMAGAGTVGDIVRLMEARGAAL</sequence>
<dbReference type="PROSITE" id="PS50075">
    <property type="entry name" value="CARRIER"/>
    <property type="match status" value="1"/>
</dbReference>
<proteinExistence type="predicted"/>
<reference evidence="2" key="2">
    <citation type="submission" date="2020-09" db="EMBL/GenBank/DDBJ databases">
        <authorList>
            <person name="Sun Q."/>
            <person name="Ohkuma M."/>
        </authorList>
    </citation>
    <scope>NUCLEOTIDE SEQUENCE</scope>
    <source>
        <strain evidence="2">JCM 4815</strain>
    </source>
</reference>
<protein>
    <submittedName>
        <fullName evidence="2">Acyl carrier protein</fullName>
    </submittedName>
</protein>
<dbReference type="Gene3D" id="1.10.1200.10">
    <property type="entry name" value="ACP-like"/>
    <property type="match status" value="1"/>
</dbReference>
<dbReference type="InterPro" id="IPR036736">
    <property type="entry name" value="ACP-like_sf"/>
</dbReference>
<evidence type="ECO:0000313" key="3">
    <source>
        <dbReference type="Proteomes" id="UP000622166"/>
    </source>
</evidence>
<feature type="domain" description="Carrier" evidence="1">
    <location>
        <begin position="1"/>
        <end position="73"/>
    </location>
</feature>
<name>A0A918UR42_9ACTN</name>
<accession>A0A918UR42</accession>
<dbReference type="RefSeq" id="WP_030575412.1">
    <property type="nucleotide sequence ID" value="NZ_BMVW01000013.1"/>
</dbReference>
<dbReference type="EMBL" id="BMVW01000013">
    <property type="protein sequence ID" value="GGZ28532.1"/>
    <property type="molecule type" value="Genomic_DNA"/>
</dbReference>
<evidence type="ECO:0000259" key="1">
    <source>
        <dbReference type="PROSITE" id="PS50075"/>
    </source>
</evidence>
<reference evidence="2" key="1">
    <citation type="journal article" date="2014" name="Int. J. Syst. Evol. Microbiol.">
        <title>Complete genome sequence of Corynebacterium casei LMG S-19264T (=DSM 44701T), isolated from a smear-ripened cheese.</title>
        <authorList>
            <consortium name="US DOE Joint Genome Institute (JGI-PGF)"/>
            <person name="Walter F."/>
            <person name="Albersmeier A."/>
            <person name="Kalinowski J."/>
            <person name="Ruckert C."/>
        </authorList>
    </citation>
    <scope>NUCLEOTIDE SEQUENCE</scope>
    <source>
        <strain evidence="2">JCM 4815</strain>
    </source>
</reference>
<dbReference type="Proteomes" id="UP000622166">
    <property type="component" value="Unassembled WGS sequence"/>
</dbReference>
<dbReference type="InterPro" id="IPR009081">
    <property type="entry name" value="PP-bd_ACP"/>
</dbReference>
<dbReference type="AlphaFoldDB" id="A0A918UR42"/>
<dbReference type="SUPFAM" id="SSF47336">
    <property type="entry name" value="ACP-like"/>
    <property type="match status" value="1"/>
</dbReference>
<evidence type="ECO:0000313" key="2">
    <source>
        <dbReference type="EMBL" id="GGZ28532.1"/>
    </source>
</evidence>
<organism evidence="2 3">
    <name type="scientific">Streptomyces poonensis</name>
    <dbReference type="NCBI Taxonomy" id="68255"/>
    <lineage>
        <taxon>Bacteria</taxon>
        <taxon>Bacillati</taxon>
        <taxon>Actinomycetota</taxon>
        <taxon>Actinomycetes</taxon>
        <taxon>Kitasatosporales</taxon>
        <taxon>Streptomycetaceae</taxon>
        <taxon>Streptomyces</taxon>
    </lineage>
</organism>
<gene>
    <name evidence="2" type="primary">acpP</name>
    <name evidence="2" type="ORF">GCM10010365_56180</name>
</gene>